<evidence type="ECO:0000256" key="1">
    <source>
        <dbReference type="SAM" id="MobiDB-lite"/>
    </source>
</evidence>
<comment type="caution">
    <text evidence="2">The sequence shown here is derived from an EMBL/GenBank/DDBJ whole genome shotgun (WGS) entry which is preliminary data.</text>
</comment>
<gene>
    <name evidence="2" type="ORF">mMyoMyo1_010900</name>
</gene>
<keyword evidence="3" id="KW-1185">Reference proteome</keyword>
<proteinExistence type="predicted"/>
<accession>A0A7J7R4Q5</accession>
<dbReference type="EMBL" id="JABWUV010000037">
    <property type="protein sequence ID" value="KAF6271118.1"/>
    <property type="molecule type" value="Genomic_DNA"/>
</dbReference>
<protein>
    <submittedName>
        <fullName evidence="2">Uncharacterized protein</fullName>
    </submittedName>
</protein>
<dbReference type="Proteomes" id="UP000527355">
    <property type="component" value="Unassembled WGS sequence"/>
</dbReference>
<feature type="compositionally biased region" description="Low complexity" evidence="1">
    <location>
        <begin position="65"/>
        <end position="83"/>
    </location>
</feature>
<dbReference type="AlphaFoldDB" id="A0A7J7R4Q5"/>
<evidence type="ECO:0000313" key="3">
    <source>
        <dbReference type="Proteomes" id="UP000527355"/>
    </source>
</evidence>
<name>A0A7J7R4Q5_MYOMY</name>
<sequence length="137" mass="14155">MARFLLFYLYCREDRVLTPSRPAWGARRRLGGGAREAKGSEQPPRRCLLRTASLPPEHTLPGRTAGPAPSAGSAPPGAAPGSPRGEQRAGTPGKAGGSTCVCRTSAPHTEQVGNAPPNISNIVDPGYVIPGSGSLFA</sequence>
<reference evidence="2 3" key="1">
    <citation type="journal article" date="2020" name="Nature">
        <title>Six reference-quality genomes reveal evolution of bat adaptations.</title>
        <authorList>
            <person name="Jebb D."/>
            <person name="Huang Z."/>
            <person name="Pippel M."/>
            <person name="Hughes G.M."/>
            <person name="Lavrichenko K."/>
            <person name="Devanna P."/>
            <person name="Winkler S."/>
            <person name="Jermiin L.S."/>
            <person name="Skirmuntt E.C."/>
            <person name="Katzourakis A."/>
            <person name="Burkitt-Gray L."/>
            <person name="Ray D.A."/>
            <person name="Sullivan K.A.M."/>
            <person name="Roscito J.G."/>
            <person name="Kirilenko B.M."/>
            <person name="Davalos L.M."/>
            <person name="Corthals A.P."/>
            <person name="Power M.L."/>
            <person name="Jones G."/>
            <person name="Ransome R.D."/>
            <person name="Dechmann D.K.N."/>
            <person name="Locatelli A.G."/>
            <person name="Puechmaille S.J."/>
            <person name="Fedrigo O."/>
            <person name="Jarvis E.D."/>
            <person name="Hiller M."/>
            <person name="Vernes S.C."/>
            <person name="Myers E.W."/>
            <person name="Teeling E.C."/>
        </authorList>
    </citation>
    <scope>NUCLEOTIDE SEQUENCE [LARGE SCALE GENOMIC DNA]</scope>
    <source>
        <strain evidence="2">MMyoMyo1</strain>
        <tissue evidence="2">Flight muscle</tissue>
    </source>
</reference>
<organism evidence="2 3">
    <name type="scientific">Myotis myotis</name>
    <name type="common">Greater mouse-eared bat</name>
    <name type="synonym">Vespertilio myotis</name>
    <dbReference type="NCBI Taxonomy" id="51298"/>
    <lineage>
        <taxon>Eukaryota</taxon>
        <taxon>Metazoa</taxon>
        <taxon>Chordata</taxon>
        <taxon>Craniata</taxon>
        <taxon>Vertebrata</taxon>
        <taxon>Euteleostomi</taxon>
        <taxon>Mammalia</taxon>
        <taxon>Eutheria</taxon>
        <taxon>Laurasiatheria</taxon>
        <taxon>Chiroptera</taxon>
        <taxon>Yangochiroptera</taxon>
        <taxon>Vespertilionidae</taxon>
        <taxon>Myotis</taxon>
    </lineage>
</organism>
<feature type="region of interest" description="Disordered" evidence="1">
    <location>
        <begin position="23"/>
        <end position="127"/>
    </location>
</feature>
<evidence type="ECO:0000313" key="2">
    <source>
        <dbReference type="EMBL" id="KAF6271118.1"/>
    </source>
</evidence>
<feature type="compositionally biased region" description="Polar residues" evidence="1">
    <location>
        <begin position="106"/>
        <end position="121"/>
    </location>
</feature>